<evidence type="ECO:0000313" key="3">
    <source>
        <dbReference type="EMBL" id="CAH0404259.1"/>
    </source>
</evidence>
<feature type="region of interest" description="Disordered" evidence="1">
    <location>
        <begin position="1"/>
        <end position="29"/>
    </location>
</feature>
<feature type="compositionally biased region" description="Basic and acidic residues" evidence="1">
    <location>
        <begin position="561"/>
        <end position="572"/>
    </location>
</feature>
<sequence>MWHRIKFNENVNNTQEEVLSDNDQEKDESTPILSHAQALSAFNNLRRYVTSLNQSEDALQKLNYVEYLMTLPGTWSLTIGLTRRLKVAQWAAERAMLGNLGPQENKSNRHRSKDCSAEVTVGRTHSEGNRWPERFSNGDHAPNDARWEDQINAMERRKRVYNILEQALECSGINVNQQLLASKTSRKANSKNRKRVEYLVKSRALESKENSYNKSKLKNKILSNCTSIVPTASRRITEDAENYNPEEVFDHTEFDSYDGAGFSTIYFDPLQKKEIAPPNLPLIADVAIDPDSLHESDPLNFSMDKTTPDTDPSQNEQTTPPYLPSIDVAAAELGPSQNEETTPTYLLLIDDVAAKPALSQNEETAPPHLPTIDNATSDLEHSQSEETAPPNPPPMDDATTDLDPFQNNESAPTNSPSTDDVVPEPDPSQNEGTTPPYLPSVDDAIIDLDPSQYDETIPPYIPSIDDAAADDPQHDKISRRKNLPRIDGAIPGGSRRKRKAKTSSRYVDYMSDEDFSTVFGSTVTDSDEWAGSEVSDSSEEQSQTKKKKPQKNKKNKRKLLSKNESDEKDNITKENMNADDENVGERGLKRKKKNTRKERSALKQSGKTYTRTDGKIVQEKTIQPNPCKGKKCGNNCENVTEEKRQQVFNHFWTLPSERRRDWLVGMTNREPVKRKRVDSEKRSNTFRYCITEGEGKRVVCLQFLAATLDISQKCIYYTVRNANCGTSRDDLRGKCIPPNKTKPSTKETVVNFIKSLPAVPSHYCRQDSNRVYLPQEYKNVSSLYSNYRIRYVNAGTDVVSERIFRKIFTEEFNIAFHIPKKDKCLKCLQLQQADINDPKKAKEKEDHETEKEESFNRFSTHKSIHRHDPSTLCASFDLEKVLNTPHGESMLFYYSRKIAVYNLCFYENGTRRVFCYYWDETNGKRGANEIASILHSYIKSVDERGNIKHLLLYCDCCPGQNRNRTVLAMIHSTMQECKNLQTIQINYLLTGHTYMPVDSVHAVIEKNLKNTMIYAPSQWYTIFTTARKEPFPYDVEQLTFKNFFKWDIIGDKYFKGNLTGKISKVRIVTFKKNRPLTISIKNSMNISASSFDIEVQSKTKGPLMSCYRSQLSISKAKHDDLIKLCKDKVIPAQFHQEYSIMPKANNVQDSLLESDVEDTEFVDI</sequence>
<reference evidence="3" key="1">
    <citation type="submission" date="2021-12" db="EMBL/GenBank/DDBJ databases">
        <authorList>
            <person name="King R."/>
        </authorList>
    </citation>
    <scope>NUCLEOTIDE SEQUENCE</scope>
</reference>
<name>A0ABN8B4R0_CHISP</name>
<organism evidence="3 4">
    <name type="scientific">Chilo suppressalis</name>
    <name type="common">Asiatic rice borer moth</name>
    <dbReference type="NCBI Taxonomy" id="168631"/>
    <lineage>
        <taxon>Eukaryota</taxon>
        <taxon>Metazoa</taxon>
        <taxon>Ecdysozoa</taxon>
        <taxon>Arthropoda</taxon>
        <taxon>Hexapoda</taxon>
        <taxon>Insecta</taxon>
        <taxon>Pterygota</taxon>
        <taxon>Neoptera</taxon>
        <taxon>Endopterygota</taxon>
        <taxon>Lepidoptera</taxon>
        <taxon>Glossata</taxon>
        <taxon>Ditrysia</taxon>
        <taxon>Pyraloidea</taxon>
        <taxon>Crambidae</taxon>
        <taxon>Crambinae</taxon>
        <taxon>Chilo</taxon>
    </lineage>
</organism>
<feature type="region of interest" description="Disordered" evidence="1">
    <location>
        <begin position="294"/>
        <end position="322"/>
    </location>
</feature>
<feature type="compositionally biased region" description="Basic and acidic residues" evidence="1">
    <location>
        <begin position="838"/>
        <end position="855"/>
    </location>
</feature>
<evidence type="ECO:0000259" key="2">
    <source>
        <dbReference type="Pfam" id="PF25273"/>
    </source>
</evidence>
<dbReference type="EMBL" id="OU963921">
    <property type="protein sequence ID" value="CAH0404259.1"/>
    <property type="molecule type" value="Genomic_DNA"/>
</dbReference>
<feature type="compositionally biased region" description="Basic and acidic residues" evidence="1">
    <location>
        <begin position="124"/>
        <end position="144"/>
    </location>
</feature>
<keyword evidence="4" id="KW-1185">Reference proteome</keyword>
<protein>
    <recommendedName>
        <fullName evidence="2">DUF7869 domain-containing protein</fullName>
    </recommendedName>
</protein>
<feature type="region of interest" description="Disordered" evidence="1">
    <location>
        <begin position="101"/>
        <end position="144"/>
    </location>
</feature>
<dbReference type="InterPro" id="IPR057191">
    <property type="entry name" value="DUF7869"/>
</dbReference>
<proteinExistence type="predicted"/>
<dbReference type="Proteomes" id="UP001153292">
    <property type="component" value="Chromosome 28"/>
</dbReference>
<accession>A0ABN8B4R0</accession>
<feature type="compositionally biased region" description="Polar residues" evidence="1">
    <location>
        <begin position="405"/>
        <end position="418"/>
    </location>
</feature>
<dbReference type="Pfam" id="PF25273">
    <property type="entry name" value="DUF7869"/>
    <property type="match status" value="1"/>
</dbReference>
<feature type="compositionally biased region" description="Polar residues" evidence="1">
    <location>
        <begin position="303"/>
        <end position="320"/>
    </location>
</feature>
<feature type="domain" description="DUF7869" evidence="2">
    <location>
        <begin position="909"/>
        <end position="1028"/>
    </location>
</feature>
<feature type="region of interest" description="Disordered" evidence="1">
    <location>
        <begin position="838"/>
        <end position="860"/>
    </location>
</feature>
<evidence type="ECO:0000256" key="1">
    <source>
        <dbReference type="SAM" id="MobiDB-lite"/>
    </source>
</evidence>
<feature type="compositionally biased region" description="Basic residues" evidence="1">
    <location>
        <begin position="544"/>
        <end position="560"/>
    </location>
</feature>
<gene>
    <name evidence="3" type="ORF">CHILSU_LOCUS7578</name>
</gene>
<dbReference type="PANTHER" id="PTHR10773:SF19">
    <property type="match status" value="1"/>
</dbReference>
<evidence type="ECO:0000313" key="4">
    <source>
        <dbReference type="Proteomes" id="UP001153292"/>
    </source>
</evidence>
<dbReference type="PANTHER" id="PTHR10773">
    <property type="entry name" value="DNA-DIRECTED RNA POLYMERASES I, II, AND III SUBUNIT RPABC2"/>
    <property type="match status" value="1"/>
</dbReference>
<feature type="region of interest" description="Disordered" evidence="1">
    <location>
        <begin position="360"/>
        <end position="613"/>
    </location>
</feature>